<feature type="transmembrane region" description="Helical" evidence="11">
    <location>
        <begin position="6"/>
        <end position="28"/>
    </location>
</feature>
<dbReference type="EC" id="3.4.24.-" evidence="13"/>
<keyword evidence="4 13" id="KW-0645">Protease</keyword>
<name>A0A0C1EEX3_9BACT</name>
<proteinExistence type="inferred from homology"/>
<protein>
    <submittedName>
        <fullName evidence="13">Putative zinc metalloprotease</fullName>
        <ecNumber evidence="13">3.4.24.-</ecNumber>
    </submittedName>
</protein>
<dbReference type="GO" id="GO:0016020">
    <property type="term" value="C:membrane"/>
    <property type="evidence" value="ECO:0007669"/>
    <property type="project" value="UniProtKB-SubCell"/>
</dbReference>
<evidence type="ECO:0000256" key="11">
    <source>
        <dbReference type="SAM" id="Phobius"/>
    </source>
</evidence>
<feature type="transmembrane region" description="Helical" evidence="11">
    <location>
        <begin position="620"/>
        <end position="641"/>
    </location>
</feature>
<keyword evidence="8 11" id="KW-1133">Transmembrane helix</keyword>
<keyword evidence="6 13" id="KW-0378">Hydrolase</keyword>
<dbReference type="EMBL" id="JSAM01000013">
    <property type="protein sequence ID" value="KIA78593.1"/>
    <property type="molecule type" value="Genomic_DNA"/>
</dbReference>
<dbReference type="InterPro" id="IPR008915">
    <property type="entry name" value="Peptidase_M50"/>
</dbReference>
<dbReference type="PANTHER" id="PTHR42837">
    <property type="entry name" value="REGULATOR OF SIGMA-E PROTEASE RSEP"/>
    <property type="match status" value="1"/>
</dbReference>
<dbReference type="PATRIC" id="fig|83552.4.peg.194"/>
<evidence type="ECO:0000313" key="14">
    <source>
        <dbReference type="Proteomes" id="UP000031307"/>
    </source>
</evidence>
<comment type="similarity">
    <text evidence="3">Belongs to the peptidase M50B family.</text>
</comment>
<feature type="domain" description="Peptidase M50" evidence="12">
    <location>
        <begin position="11"/>
        <end position="632"/>
    </location>
</feature>
<accession>A0A0C1EEX3</accession>
<evidence type="ECO:0000256" key="9">
    <source>
        <dbReference type="ARBA" id="ARBA00023049"/>
    </source>
</evidence>
<keyword evidence="10 11" id="KW-0472">Membrane</keyword>
<dbReference type="Proteomes" id="UP000031307">
    <property type="component" value="Unassembled WGS sequence"/>
</dbReference>
<comment type="cofactor">
    <cofactor evidence="1">
        <name>Zn(2+)</name>
        <dbReference type="ChEBI" id="CHEBI:29105"/>
    </cofactor>
</comment>
<evidence type="ECO:0000256" key="10">
    <source>
        <dbReference type="ARBA" id="ARBA00023136"/>
    </source>
</evidence>
<dbReference type="InterPro" id="IPR036034">
    <property type="entry name" value="PDZ_sf"/>
</dbReference>
<evidence type="ECO:0000256" key="1">
    <source>
        <dbReference type="ARBA" id="ARBA00001947"/>
    </source>
</evidence>
<evidence type="ECO:0000256" key="4">
    <source>
        <dbReference type="ARBA" id="ARBA00022670"/>
    </source>
</evidence>
<gene>
    <name evidence="13" type="ORF">DB43_DS00200</name>
</gene>
<dbReference type="RefSeq" id="WP_006342328.1">
    <property type="nucleotide sequence ID" value="NZ_BAWW01000003.1"/>
</dbReference>
<dbReference type="InterPro" id="IPR004387">
    <property type="entry name" value="Pept_M50_Zn"/>
</dbReference>
<evidence type="ECO:0000256" key="6">
    <source>
        <dbReference type="ARBA" id="ARBA00022801"/>
    </source>
</evidence>
<dbReference type="SUPFAM" id="SSF50156">
    <property type="entry name" value="PDZ domain-like"/>
    <property type="match status" value="3"/>
</dbReference>
<evidence type="ECO:0000259" key="12">
    <source>
        <dbReference type="Pfam" id="PF02163"/>
    </source>
</evidence>
<dbReference type="Pfam" id="PF02163">
    <property type="entry name" value="Peptidase_M50"/>
    <property type="match status" value="1"/>
</dbReference>
<dbReference type="GO" id="GO:0004222">
    <property type="term" value="F:metalloendopeptidase activity"/>
    <property type="evidence" value="ECO:0007669"/>
    <property type="project" value="InterPro"/>
</dbReference>
<organism evidence="13 14">
    <name type="scientific">Parachlamydia acanthamoebae</name>
    <dbReference type="NCBI Taxonomy" id="83552"/>
    <lineage>
        <taxon>Bacteria</taxon>
        <taxon>Pseudomonadati</taxon>
        <taxon>Chlamydiota</taxon>
        <taxon>Chlamydiia</taxon>
        <taxon>Parachlamydiales</taxon>
        <taxon>Parachlamydiaceae</taxon>
        <taxon>Parachlamydia</taxon>
    </lineage>
</organism>
<comment type="caution">
    <text evidence="13">The sequence shown here is derived from an EMBL/GenBank/DDBJ whole genome shotgun (WGS) entry which is preliminary data.</text>
</comment>
<sequence>MIFSLMYTLLALLGLSFLIFIHELGHYFMARRVGMRVEVFSIGFGKPIFSWEKEGVRWQIGWLLLGGYVKIAGTESEDGQDPHDIPDGFFGKSPWDRIKVAFMGPFANLALAFLIFSTIWFSGGRDKNFGDFTGKIGWLDPHSTLYEQGIRPGDEITAYNHYPFEGAKDHLQAPMTGSSQIIVSGNKVNYATGEKTPFESIVKVYPHPQSLQKDIVTAGILNSANYIVYDKLPDGNENPLPEGSPIQNSGIQYGDRILWANGELVFSLQELYYILNSQRPLLSVERAGKVIQLRVPRVLVHELRPDADFREELNDWKFAAGLQSSKMEDLYTIPYNLTYNGIVENSVRFIDRDAQQEAFPAHSFSERDLPLQKGDKIIAVNGTPITHAYQLLKLLQTDQVNLIVQRLPHPTETTSWANADKEFDQQIPWKDLQVIVSHIGTQNPLKQSGSLVLLNPITPKTRLEFATTPEKQAKVASEILAKKKELEMIEDPEKRAHALGLFEKQEKQLLIGLPGVQDRKVIYNPTPTELFYNVFDEIWRTLTALFTGSLNPKWISGPIGIVQVVHYNWMIGIKEALFWLGAISLNLGILNLLPIPILDGGTIALSFFEMVSGRRLSPKTIEKLVVPFAILLIGFFLFLTYNDLSRLLGGIFVF</sequence>
<reference evidence="13 14" key="1">
    <citation type="journal article" date="2014" name="Mol. Biol. Evol.">
        <title>Massive expansion of Ubiquitination-related gene families within the Chlamydiae.</title>
        <authorList>
            <person name="Domman D."/>
            <person name="Collingro A."/>
            <person name="Lagkouvardos I."/>
            <person name="Gehre L."/>
            <person name="Weinmaier T."/>
            <person name="Rattei T."/>
            <person name="Subtil A."/>
            <person name="Horn M."/>
        </authorList>
    </citation>
    <scope>NUCLEOTIDE SEQUENCE [LARGE SCALE GENOMIC DNA]</scope>
    <source>
        <strain evidence="13 14">OEW1</strain>
    </source>
</reference>
<evidence type="ECO:0000256" key="5">
    <source>
        <dbReference type="ARBA" id="ARBA00022692"/>
    </source>
</evidence>
<dbReference type="AlphaFoldDB" id="A0A0C1EEX3"/>
<feature type="transmembrane region" description="Helical" evidence="11">
    <location>
        <begin position="100"/>
        <end position="121"/>
    </location>
</feature>
<evidence type="ECO:0000256" key="8">
    <source>
        <dbReference type="ARBA" id="ARBA00022989"/>
    </source>
</evidence>
<keyword evidence="7" id="KW-0862">Zinc</keyword>
<evidence type="ECO:0000256" key="7">
    <source>
        <dbReference type="ARBA" id="ARBA00022833"/>
    </source>
</evidence>
<dbReference type="Gene3D" id="2.30.42.10">
    <property type="match status" value="2"/>
</dbReference>
<keyword evidence="9 13" id="KW-0482">Metalloprotease</keyword>
<evidence type="ECO:0000256" key="3">
    <source>
        <dbReference type="ARBA" id="ARBA00007931"/>
    </source>
</evidence>
<dbReference type="PANTHER" id="PTHR42837:SF2">
    <property type="entry name" value="MEMBRANE METALLOPROTEASE ARASP2, CHLOROPLASTIC-RELATED"/>
    <property type="match status" value="1"/>
</dbReference>
<keyword evidence="5 11" id="KW-0812">Transmembrane</keyword>
<dbReference type="CDD" id="cd06163">
    <property type="entry name" value="S2P-M50_PDZ_RseP-like"/>
    <property type="match status" value="1"/>
</dbReference>
<dbReference type="OMA" id="YSRIVGW"/>
<feature type="transmembrane region" description="Helical" evidence="11">
    <location>
        <begin position="577"/>
        <end position="608"/>
    </location>
</feature>
<comment type="subcellular location">
    <subcellularLocation>
        <location evidence="2">Membrane</location>
        <topology evidence="2">Multi-pass membrane protein</topology>
    </subcellularLocation>
</comment>
<evidence type="ECO:0000313" key="13">
    <source>
        <dbReference type="EMBL" id="KIA78593.1"/>
    </source>
</evidence>
<evidence type="ECO:0000256" key="2">
    <source>
        <dbReference type="ARBA" id="ARBA00004141"/>
    </source>
</evidence>
<dbReference type="GO" id="GO:0006508">
    <property type="term" value="P:proteolysis"/>
    <property type="evidence" value="ECO:0007669"/>
    <property type="project" value="UniProtKB-KW"/>
</dbReference>